<reference evidence="4" key="1">
    <citation type="submission" date="2025-08" db="UniProtKB">
        <authorList>
            <consortium name="RefSeq"/>
        </authorList>
    </citation>
    <scope>IDENTIFICATION</scope>
    <source>
        <strain evidence="4">15112-1751.03</strain>
        <tissue evidence="4">Whole Adult</tissue>
    </source>
</reference>
<dbReference type="RefSeq" id="XP_034116903.2">
    <property type="nucleotide sequence ID" value="XM_034261012.2"/>
</dbReference>
<dbReference type="InterPro" id="IPR036056">
    <property type="entry name" value="Fibrinogen-like_C"/>
</dbReference>
<keyword evidence="3" id="KW-1185">Reference proteome</keyword>
<dbReference type="PANTHER" id="PTHR19143">
    <property type="entry name" value="FIBRINOGEN/TENASCIN/ANGIOPOEITIN"/>
    <property type="match status" value="1"/>
</dbReference>
<proteinExistence type="predicted"/>
<dbReference type="Gene3D" id="3.90.215.10">
    <property type="entry name" value="Gamma Fibrinogen, chain A, domain 1"/>
    <property type="match status" value="1"/>
</dbReference>
<dbReference type="InterPro" id="IPR050373">
    <property type="entry name" value="Fibrinogen_C-term_domain"/>
</dbReference>
<evidence type="ECO:0000259" key="2">
    <source>
        <dbReference type="PROSITE" id="PS51406"/>
    </source>
</evidence>
<dbReference type="InterPro" id="IPR014716">
    <property type="entry name" value="Fibrinogen_a/b/g_C_1"/>
</dbReference>
<dbReference type="SMART" id="SM00186">
    <property type="entry name" value="FBG"/>
    <property type="match status" value="1"/>
</dbReference>
<gene>
    <name evidence="4" type="primary">LOC117576338</name>
</gene>
<dbReference type="AlphaFoldDB" id="A0A6P8XU60"/>
<evidence type="ECO:0000256" key="1">
    <source>
        <dbReference type="SAM" id="SignalP"/>
    </source>
</evidence>
<dbReference type="PROSITE" id="PS51406">
    <property type="entry name" value="FIBRINOGEN_C_2"/>
    <property type="match status" value="1"/>
</dbReference>
<dbReference type="OrthoDB" id="6145874at2759"/>
<name>A0A6P8XU60_DROAB</name>
<dbReference type="InterPro" id="IPR002181">
    <property type="entry name" value="Fibrinogen_a/b/g_C_dom"/>
</dbReference>
<evidence type="ECO:0000313" key="4">
    <source>
        <dbReference type="RefSeq" id="XP_034116903.2"/>
    </source>
</evidence>
<dbReference type="Pfam" id="PF00147">
    <property type="entry name" value="Fibrinogen_C"/>
    <property type="match status" value="1"/>
</dbReference>
<keyword evidence="1" id="KW-0732">Signal</keyword>
<feature type="signal peptide" evidence="1">
    <location>
        <begin position="1"/>
        <end position="20"/>
    </location>
</feature>
<protein>
    <submittedName>
        <fullName evidence="4">Angiopoietin-related protein 7</fullName>
    </submittedName>
</protein>
<dbReference type="PANTHER" id="PTHR19143:SF185">
    <property type="entry name" value="ANGIOPOIETIN-RELATED PROTEIN 5"/>
    <property type="match status" value="1"/>
</dbReference>
<sequence>MLLSTVVLLISILCPVHVEANMDSNLTPNMQWASVERKLQSIKRAQEDQRRKLLHIDLKINQMLGKMIHHIYVEQPANVESYHNALGAWQNNSFKLLENINKLQKSLDQRGEHDQKLSEIRELLTQQATCTAELQQQQKAATEETSKSESIYFQPAKSDCYELDEQQRIDGVYKFLEPELNEVQRDFNERYCAFAADGGPAWTVIQRRSKNINNWVHFNRSWDEYRAGFGHLDKDFWFGNAFIHRIVYRDDYVLRIELEDHNGVETWAEYGLFRLDSESYNYQLEIDELHVNSTTSDALSAHNHLDFQANEGNTICNGWWFDDQCLAKEENKANLNGHHITWGNWHNEFTLDASRMMIRPRNIIEKLNTDDEFYTED</sequence>
<feature type="chain" id="PRO_5039004410" evidence="1">
    <location>
        <begin position="21"/>
        <end position="377"/>
    </location>
</feature>
<evidence type="ECO:0000313" key="3">
    <source>
        <dbReference type="Proteomes" id="UP000515160"/>
    </source>
</evidence>
<dbReference type="GeneID" id="117576338"/>
<feature type="domain" description="Fibrinogen C-terminal" evidence="2">
    <location>
        <begin position="151"/>
        <end position="362"/>
    </location>
</feature>
<dbReference type="SUPFAM" id="SSF56496">
    <property type="entry name" value="Fibrinogen C-terminal domain-like"/>
    <property type="match status" value="1"/>
</dbReference>
<dbReference type="GO" id="GO:0005615">
    <property type="term" value="C:extracellular space"/>
    <property type="evidence" value="ECO:0007669"/>
    <property type="project" value="TreeGrafter"/>
</dbReference>
<accession>A0A6P8XU60</accession>
<dbReference type="Proteomes" id="UP000515160">
    <property type="component" value="Chromosome 2R"/>
</dbReference>
<organism evidence="3 4">
    <name type="scientific">Drosophila albomicans</name>
    <name type="common">Fruit fly</name>
    <dbReference type="NCBI Taxonomy" id="7291"/>
    <lineage>
        <taxon>Eukaryota</taxon>
        <taxon>Metazoa</taxon>
        <taxon>Ecdysozoa</taxon>
        <taxon>Arthropoda</taxon>
        <taxon>Hexapoda</taxon>
        <taxon>Insecta</taxon>
        <taxon>Pterygota</taxon>
        <taxon>Neoptera</taxon>
        <taxon>Endopterygota</taxon>
        <taxon>Diptera</taxon>
        <taxon>Brachycera</taxon>
        <taxon>Muscomorpha</taxon>
        <taxon>Ephydroidea</taxon>
        <taxon>Drosophilidae</taxon>
        <taxon>Drosophila</taxon>
    </lineage>
</organism>